<dbReference type="STRING" id="910347.SAMN05421773_12022"/>
<dbReference type="Proteomes" id="UP000199207">
    <property type="component" value="Unassembled WGS sequence"/>
</dbReference>
<gene>
    <name evidence="1" type="ORF">SAMN05421773_12022</name>
</gene>
<evidence type="ECO:0000313" key="1">
    <source>
        <dbReference type="EMBL" id="SFD59136.1"/>
    </source>
</evidence>
<keyword evidence="2" id="KW-1185">Reference proteome</keyword>
<reference evidence="1 2" key="1">
    <citation type="submission" date="2016-10" db="EMBL/GenBank/DDBJ databases">
        <authorList>
            <person name="de Groot N.N."/>
        </authorList>
    </citation>
    <scope>NUCLEOTIDE SEQUENCE [LARGE SCALE GENOMIC DNA]</scope>
    <source>
        <strain evidence="1 2">CGMCC 4.5739</strain>
    </source>
</reference>
<proteinExistence type="predicted"/>
<name>A0A1I1TKF8_9ACTN</name>
<dbReference type="InterPro" id="IPR028190">
    <property type="entry name" value="Ntox21"/>
</dbReference>
<dbReference type="InterPro" id="IPR038181">
    <property type="entry name" value="Ntox21_sf"/>
</dbReference>
<evidence type="ECO:0000313" key="2">
    <source>
        <dbReference type="Proteomes" id="UP000199207"/>
    </source>
</evidence>
<accession>A0A1I1TKF8</accession>
<dbReference type="OrthoDB" id="3468183at2"/>
<dbReference type="EMBL" id="FOLM01000020">
    <property type="protein sequence ID" value="SFD59136.1"/>
    <property type="molecule type" value="Genomic_DNA"/>
</dbReference>
<dbReference type="RefSeq" id="WP_093841207.1">
    <property type="nucleotide sequence ID" value="NZ_FOLM01000020.1"/>
</dbReference>
<sequence>MPLSLFLNELSCGSEAGPREVDQAMDGFIGTLRHIKKEWQQDITLVTQSPLNKAELAQGYVYQQWRNHSPRNREQHRYLLALRNKHPVREVLPTTHDPAAVEYRHRGRLVEGIAAAHLTNGMAISLPVEREWGCCWVELEILCLAEDELEESREPVRHCSCPAEADEHQAWGRAPVPTTAQRAAALGYARRIPPQRVPFDSHGQDAYSNGKEYITPDVDGHNVTDGWKRFDRSGARTGTYDASLRYVKE</sequence>
<dbReference type="AlphaFoldDB" id="A0A1I1TKF8"/>
<dbReference type="CDD" id="cd20685">
    <property type="entry name" value="CdiA-CT_Ecl_RNase-like"/>
    <property type="match status" value="1"/>
</dbReference>
<dbReference type="Gene3D" id="3.10.380.20">
    <property type="entry name" value="Novel toxin 21 (CdiA), C-terminal domain"/>
    <property type="match status" value="1"/>
</dbReference>
<organism evidence="1 2">
    <name type="scientific">Streptomyces aidingensis</name>
    <dbReference type="NCBI Taxonomy" id="910347"/>
    <lineage>
        <taxon>Bacteria</taxon>
        <taxon>Bacillati</taxon>
        <taxon>Actinomycetota</taxon>
        <taxon>Actinomycetes</taxon>
        <taxon>Kitasatosporales</taxon>
        <taxon>Streptomycetaceae</taxon>
        <taxon>Streptomyces</taxon>
    </lineage>
</organism>
<protein>
    <submittedName>
        <fullName evidence="1">Novel toxin 21</fullName>
    </submittedName>
</protein>